<evidence type="ECO:0000313" key="1">
    <source>
        <dbReference type="EMBL" id="MBR7832869.1"/>
    </source>
</evidence>
<dbReference type="Gene3D" id="3.40.50.150">
    <property type="entry name" value="Vaccinia Virus protein VP39"/>
    <property type="match status" value="1"/>
</dbReference>
<dbReference type="SUPFAM" id="SSF53335">
    <property type="entry name" value="S-adenosyl-L-methionine-dependent methyltransferases"/>
    <property type="match status" value="1"/>
</dbReference>
<evidence type="ECO:0000313" key="2">
    <source>
        <dbReference type="Proteomes" id="UP000675781"/>
    </source>
</evidence>
<name>A0A941EPN5_9ACTN</name>
<dbReference type="CDD" id="cd02440">
    <property type="entry name" value="AdoMet_MTases"/>
    <property type="match status" value="1"/>
</dbReference>
<keyword evidence="2" id="KW-1185">Reference proteome</keyword>
<protein>
    <submittedName>
        <fullName evidence="1">Uncharacterized protein</fullName>
    </submittedName>
</protein>
<organism evidence="1 2">
    <name type="scientific">Actinospica durhamensis</name>
    <dbReference type="NCBI Taxonomy" id="1508375"/>
    <lineage>
        <taxon>Bacteria</taxon>
        <taxon>Bacillati</taxon>
        <taxon>Actinomycetota</taxon>
        <taxon>Actinomycetes</taxon>
        <taxon>Catenulisporales</taxon>
        <taxon>Actinospicaceae</taxon>
        <taxon>Actinospica</taxon>
    </lineage>
</organism>
<reference evidence="1" key="1">
    <citation type="submission" date="2021-04" db="EMBL/GenBank/DDBJ databases">
        <title>Genome based classification of Actinospica acidithermotolerans sp. nov., an actinobacterium isolated from an Indonesian hot spring.</title>
        <authorList>
            <person name="Kusuma A.B."/>
            <person name="Putra K.E."/>
            <person name="Nafisah S."/>
            <person name="Loh J."/>
            <person name="Nouioui I."/>
            <person name="Goodfellow M."/>
        </authorList>
    </citation>
    <scope>NUCLEOTIDE SEQUENCE</scope>
    <source>
        <strain evidence="1">CSCA 57</strain>
    </source>
</reference>
<dbReference type="Proteomes" id="UP000675781">
    <property type="component" value="Unassembled WGS sequence"/>
</dbReference>
<gene>
    <name evidence="1" type="ORF">KDL01_06325</name>
</gene>
<proteinExistence type="predicted"/>
<dbReference type="InterPro" id="IPR029063">
    <property type="entry name" value="SAM-dependent_MTases_sf"/>
</dbReference>
<dbReference type="RefSeq" id="WP_212527393.1">
    <property type="nucleotide sequence ID" value="NZ_JAGSOG010000018.1"/>
</dbReference>
<comment type="caution">
    <text evidence="1">The sequence shown here is derived from an EMBL/GenBank/DDBJ whole genome shotgun (WGS) entry which is preliminary data.</text>
</comment>
<sequence>MSSSDVSTAADSEAVASFALRAARWALTVHRANFDGADQEIVRVPDTAATELVRQVATEVRRLVQQIMPLSAATLPVSRRPGAARRWRFERDQAGIVSLAQALSRSLVETDCRVERVYLVPPGGLQPDLVNRQVDEDASIGIHSKCVQLAGLGSESTTKIPVSLVWIVDEDAVMSQEPTEDGAPVWTVSGRDTDVHDAGVMWRDLWEHASERLDVTPARSLTDPLLESAEQMAAIAPVACADNYSGRNCSWYHGAWQYLRLFGMVSNPGWHADFFRNELMRLLDEHAWRSKPAGAAGAGTSQEPDGSGERPRILITGTADYSMLAFVIEAWQRSRHEATDRRPDPRIDVLDICPTPLLACRWYANHVVPFQIGTHEADIRKESTVKTLCSEVDGYHLIVTDAFLTRFDDIDASVVLNRWADLLAPGGHVVTTVRLHPEDQPGDGLDEITEFTMRARGIARRWKPQLRSSIDAICDDAREYARRITSTDLGGKQEVVGLFNAAGFEIMQCTPSERLQGELQSTKYLRVIARKRENNEARPVFEAV</sequence>
<dbReference type="EMBL" id="JAGSOG010000018">
    <property type="protein sequence ID" value="MBR7832869.1"/>
    <property type="molecule type" value="Genomic_DNA"/>
</dbReference>
<dbReference type="AlphaFoldDB" id="A0A941EPN5"/>
<accession>A0A941EPN5</accession>